<evidence type="ECO:0000313" key="1">
    <source>
        <dbReference type="EMBL" id="KAJ1175948.1"/>
    </source>
</evidence>
<gene>
    <name evidence="1" type="ORF">NDU88_001233</name>
</gene>
<reference evidence="1" key="1">
    <citation type="journal article" date="2022" name="bioRxiv">
        <title>Sequencing and chromosome-scale assembly of the giantPleurodeles waltlgenome.</title>
        <authorList>
            <person name="Brown T."/>
            <person name="Elewa A."/>
            <person name="Iarovenko S."/>
            <person name="Subramanian E."/>
            <person name="Araus A.J."/>
            <person name="Petzold A."/>
            <person name="Susuki M."/>
            <person name="Suzuki K.-i.T."/>
            <person name="Hayashi T."/>
            <person name="Toyoda A."/>
            <person name="Oliveira C."/>
            <person name="Osipova E."/>
            <person name="Leigh N.D."/>
            <person name="Simon A."/>
            <person name="Yun M.H."/>
        </authorList>
    </citation>
    <scope>NUCLEOTIDE SEQUENCE</scope>
    <source>
        <strain evidence="1">20211129_DDA</strain>
        <tissue evidence="1">Liver</tissue>
    </source>
</reference>
<dbReference type="AlphaFoldDB" id="A0AAV7THR0"/>
<keyword evidence="2" id="KW-1185">Reference proteome</keyword>
<name>A0AAV7THR0_PLEWA</name>
<accession>A0AAV7THR0</accession>
<sequence length="90" mass="9910">MGAPSWRWFSGGPRVGHWKPGAITREVACHSRQAGRIWFGRDGAPDRRAAPILDCPGEALTFRSQDRGFLLGAERATLRGLGHRTLRSGE</sequence>
<organism evidence="1 2">
    <name type="scientific">Pleurodeles waltl</name>
    <name type="common">Iberian ribbed newt</name>
    <dbReference type="NCBI Taxonomy" id="8319"/>
    <lineage>
        <taxon>Eukaryota</taxon>
        <taxon>Metazoa</taxon>
        <taxon>Chordata</taxon>
        <taxon>Craniata</taxon>
        <taxon>Vertebrata</taxon>
        <taxon>Euteleostomi</taxon>
        <taxon>Amphibia</taxon>
        <taxon>Batrachia</taxon>
        <taxon>Caudata</taxon>
        <taxon>Salamandroidea</taxon>
        <taxon>Salamandridae</taxon>
        <taxon>Pleurodelinae</taxon>
        <taxon>Pleurodeles</taxon>
    </lineage>
</organism>
<protein>
    <submittedName>
        <fullName evidence="1">Uncharacterized protein</fullName>
    </submittedName>
</protein>
<proteinExistence type="predicted"/>
<dbReference type="Proteomes" id="UP001066276">
    <property type="component" value="Chromosome 3_2"/>
</dbReference>
<evidence type="ECO:0000313" key="2">
    <source>
        <dbReference type="Proteomes" id="UP001066276"/>
    </source>
</evidence>
<dbReference type="EMBL" id="JANPWB010000006">
    <property type="protein sequence ID" value="KAJ1175948.1"/>
    <property type="molecule type" value="Genomic_DNA"/>
</dbReference>
<comment type="caution">
    <text evidence="1">The sequence shown here is derived from an EMBL/GenBank/DDBJ whole genome shotgun (WGS) entry which is preliminary data.</text>
</comment>